<dbReference type="GO" id="GO:0009240">
    <property type="term" value="P:isopentenyl diphosphate biosynthetic process"/>
    <property type="evidence" value="ECO:0007669"/>
    <property type="project" value="TreeGrafter"/>
</dbReference>
<sequence>MRDHGSLNRATTTDKVVENAALEGVADAQRRLMAEPVILVNGRDEPVGQVSKLQAHRTADGLPLHRAFSVFLYDAADRLLLQRRAASKVTFPLYWTNTCCSHPLYTDAERNPAGSAVLGAQRAAVRKLQQELGITGAAPEEFTYLTRIHYRAECVHSRGWGEHEIDYLLLLRRPLQLDGASTEALPVVPNPDEVDAVRLVTPTELRALLDDPAERVTPWFRLIAERFLFEWWQRLDQVLAQQPPHYDPERIHLLGEDRACAHL</sequence>
<comment type="similarity">
    <text evidence="2">Belongs to the IPP isomerase type 1 family.</text>
</comment>
<name>A0AAV9IY90_CYACA</name>
<dbReference type="AlphaFoldDB" id="A0AAV9IY90"/>
<evidence type="ECO:0000256" key="2">
    <source>
        <dbReference type="ARBA" id="ARBA00007579"/>
    </source>
</evidence>
<dbReference type="PANTHER" id="PTHR10885">
    <property type="entry name" value="ISOPENTENYL-DIPHOSPHATE DELTA-ISOMERASE"/>
    <property type="match status" value="1"/>
</dbReference>
<evidence type="ECO:0000256" key="4">
    <source>
        <dbReference type="ARBA" id="ARBA00023229"/>
    </source>
</evidence>
<dbReference type="Pfam" id="PF00293">
    <property type="entry name" value="NUDIX"/>
    <property type="match status" value="1"/>
</dbReference>
<evidence type="ECO:0000256" key="5">
    <source>
        <dbReference type="ARBA" id="ARBA00023235"/>
    </source>
</evidence>
<dbReference type="NCBIfam" id="TIGR02150">
    <property type="entry name" value="IPP_isom_1"/>
    <property type="match status" value="1"/>
</dbReference>
<dbReference type="InterPro" id="IPR015797">
    <property type="entry name" value="NUDIX_hydrolase-like_dom_sf"/>
</dbReference>
<proteinExistence type="inferred from homology"/>
<dbReference type="Proteomes" id="UP001301350">
    <property type="component" value="Unassembled WGS sequence"/>
</dbReference>
<protein>
    <recommendedName>
        <fullName evidence="3">isopentenyl-diphosphate Delta-isomerase</fullName>
        <ecNumber evidence="3">5.3.3.2</ecNumber>
    </recommendedName>
</protein>
<dbReference type="SUPFAM" id="SSF55811">
    <property type="entry name" value="Nudix"/>
    <property type="match status" value="1"/>
</dbReference>
<keyword evidence="5" id="KW-0413">Isomerase</keyword>
<dbReference type="PROSITE" id="PS51462">
    <property type="entry name" value="NUDIX"/>
    <property type="match status" value="1"/>
</dbReference>
<dbReference type="InterPro" id="IPR000086">
    <property type="entry name" value="NUDIX_hydrolase_dom"/>
</dbReference>
<keyword evidence="8" id="KW-1185">Reference proteome</keyword>
<dbReference type="GO" id="GO:0004452">
    <property type="term" value="F:isopentenyl-diphosphate delta-isomerase activity"/>
    <property type="evidence" value="ECO:0007669"/>
    <property type="project" value="UniProtKB-EC"/>
</dbReference>
<accession>A0AAV9IY90</accession>
<evidence type="ECO:0000256" key="1">
    <source>
        <dbReference type="ARBA" id="ARBA00004826"/>
    </source>
</evidence>
<comment type="pathway">
    <text evidence="1">Isoprenoid biosynthesis; dimethylallyl diphosphate biosynthesis; dimethylallyl diphosphate from isopentenyl diphosphate: step 1/1.</text>
</comment>
<reference evidence="7 8" key="1">
    <citation type="submission" date="2022-07" db="EMBL/GenBank/DDBJ databases">
        <title>Genome-wide signatures of adaptation to extreme environments.</title>
        <authorList>
            <person name="Cho C.H."/>
            <person name="Yoon H.S."/>
        </authorList>
    </citation>
    <scope>NUCLEOTIDE SEQUENCE [LARGE SCALE GENOMIC DNA]</scope>
    <source>
        <strain evidence="7 8">DBV 063 E5</strain>
    </source>
</reference>
<evidence type="ECO:0000259" key="6">
    <source>
        <dbReference type="PROSITE" id="PS51462"/>
    </source>
</evidence>
<evidence type="ECO:0000256" key="3">
    <source>
        <dbReference type="ARBA" id="ARBA00012057"/>
    </source>
</evidence>
<dbReference type="EMBL" id="JANCYW010000011">
    <property type="protein sequence ID" value="KAK4537224.1"/>
    <property type="molecule type" value="Genomic_DNA"/>
</dbReference>
<gene>
    <name evidence="7" type="ORF">CDCA_CDCA11G3249</name>
</gene>
<comment type="caution">
    <text evidence="7">The sequence shown here is derived from an EMBL/GenBank/DDBJ whole genome shotgun (WGS) entry which is preliminary data.</text>
</comment>
<keyword evidence="4" id="KW-0414">Isoprene biosynthesis</keyword>
<dbReference type="EC" id="5.3.3.2" evidence="3"/>
<dbReference type="InterPro" id="IPR011876">
    <property type="entry name" value="IsopentenylPP_isomerase_typ1"/>
</dbReference>
<organism evidence="7 8">
    <name type="scientific">Cyanidium caldarium</name>
    <name type="common">Red alga</name>
    <dbReference type="NCBI Taxonomy" id="2771"/>
    <lineage>
        <taxon>Eukaryota</taxon>
        <taxon>Rhodophyta</taxon>
        <taxon>Bangiophyceae</taxon>
        <taxon>Cyanidiales</taxon>
        <taxon>Cyanidiaceae</taxon>
        <taxon>Cyanidium</taxon>
    </lineage>
</organism>
<dbReference type="GO" id="GO:0005737">
    <property type="term" value="C:cytoplasm"/>
    <property type="evidence" value="ECO:0007669"/>
    <property type="project" value="TreeGrafter"/>
</dbReference>
<evidence type="ECO:0000313" key="8">
    <source>
        <dbReference type="Proteomes" id="UP001301350"/>
    </source>
</evidence>
<dbReference type="PANTHER" id="PTHR10885:SF0">
    <property type="entry name" value="ISOPENTENYL-DIPHOSPHATE DELTA-ISOMERASE"/>
    <property type="match status" value="1"/>
</dbReference>
<dbReference type="CDD" id="cd02885">
    <property type="entry name" value="NUDIX_IPP_Isomerase"/>
    <property type="match status" value="1"/>
</dbReference>
<evidence type="ECO:0000313" key="7">
    <source>
        <dbReference type="EMBL" id="KAK4537224.1"/>
    </source>
</evidence>
<feature type="domain" description="Nudix hydrolase" evidence="6">
    <location>
        <begin position="63"/>
        <end position="222"/>
    </location>
</feature>
<dbReference type="Gene3D" id="3.90.79.10">
    <property type="entry name" value="Nucleoside Triphosphate Pyrophosphohydrolase"/>
    <property type="match status" value="1"/>
</dbReference>
<dbReference type="PIRSF" id="PIRSF018427">
    <property type="entry name" value="Isopntndiph_ism"/>
    <property type="match status" value="1"/>
</dbReference>